<keyword evidence="7" id="KW-0067">ATP-binding</keyword>
<keyword evidence="5" id="KW-0479">Metal-binding</keyword>
<dbReference type="Gene3D" id="3.30.460.10">
    <property type="entry name" value="Beta Polymerase, domain 2"/>
    <property type="match status" value="1"/>
</dbReference>
<evidence type="ECO:0000256" key="4">
    <source>
        <dbReference type="ARBA" id="ARBA00022695"/>
    </source>
</evidence>
<dbReference type="GO" id="GO:0005524">
    <property type="term" value="F:ATP binding"/>
    <property type="evidence" value="ECO:0007669"/>
    <property type="project" value="UniProtKB-KW"/>
</dbReference>
<name>A0A4Q2UEW4_9BACT</name>
<dbReference type="GO" id="GO:0016779">
    <property type="term" value="F:nucleotidyltransferase activity"/>
    <property type="evidence" value="ECO:0007669"/>
    <property type="project" value="UniProtKB-KW"/>
</dbReference>
<dbReference type="Pfam" id="PF01909">
    <property type="entry name" value="NTP_transf_2"/>
    <property type="match status" value="1"/>
</dbReference>
<gene>
    <name evidence="11" type="ORF">EQG79_25530</name>
</gene>
<dbReference type="Proteomes" id="UP000290407">
    <property type="component" value="Unassembled WGS sequence"/>
</dbReference>
<dbReference type="EMBL" id="SBLB01000008">
    <property type="protein sequence ID" value="RYC67466.1"/>
    <property type="molecule type" value="Genomic_DNA"/>
</dbReference>
<keyword evidence="4" id="KW-0548">Nucleotidyltransferase</keyword>
<evidence type="ECO:0000256" key="6">
    <source>
        <dbReference type="ARBA" id="ARBA00022741"/>
    </source>
</evidence>
<evidence type="ECO:0000259" key="10">
    <source>
        <dbReference type="Pfam" id="PF01909"/>
    </source>
</evidence>
<evidence type="ECO:0000256" key="2">
    <source>
        <dbReference type="ARBA" id="ARBA00022649"/>
    </source>
</evidence>
<accession>A0A4Q2UEW4</accession>
<feature type="domain" description="Polymerase nucleotidyl transferase" evidence="10">
    <location>
        <begin position="23"/>
        <end position="100"/>
    </location>
</feature>
<evidence type="ECO:0000256" key="7">
    <source>
        <dbReference type="ARBA" id="ARBA00022840"/>
    </source>
</evidence>
<dbReference type="InterPro" id="IPR002934">
    <property type="entry name" value="Polymerase_NTP_transf_dom"/>
</dbReference>
<dbReference type="CDD" id="cd05403">
    <property type="entry name" value="NT_KNTase_like"/>
    <property type="match status" value="1"/>
</dbReference>
<dbReference type="RefSeq" id="WP_077923626.1">
    <property type="nucleotide sequence ID" value="NZ_SBLB01000008.1"/>
</dbReference>
<comment type="similarity">
    <text evidence="9">Belongs to the MntA antitoxin family.</text>
</comment>
<dbReference type="PANTHER" id="PTHR33571:SF14">
    <property type="entry name" value="PROTEIN ADENYLYLTRANSFERASE MJ0435-RELATED"/>
    <property type="match status" value="1"/>
</dbReference>
<comment type="cofactor">
    <cofactor evidence="1">
        <name>Mg(2+)</name>
        <dbReference type="ChEBI" id="CHEBI:18420"/>
    </cofactor>
</comment>
<evidence type="ECO:0000256" key="1">
    <source>
        <dbReference type="ARBA" id="ARBA00001946"/>
    </source>
</evidence>
<protein>
    <submittedName>
        <fullName evidence="11">Nucleotidyltransferase</fullName>
    </submittedName>
</protein>
<evidence type="ECO:0000313" key="11">
    <source>
        <dbReference type="EMBL" id="RYC67466.1"/>
    </source>
</evidence>
<dbReference type="GO" id="GO:0046872">
    <property type="term" value="F:metal ion binding"/>
    <property type="evidence" value="ECO:0007669"/>
    <property type="project" value="UniProtKB-KW"/>
</dbReference>
<keyword evidence="3 11" id="KW-0808">Transferase</keyword>
<organism evidence="11 12">
    <name type="scientific">Spirosoma sordidisoli</name>
    <dbReference type="NCBI Taxonomy" id="2502893"/>
    <lineage>
        <taxon>Bacteria</taxon>
        <taxon>Pseudomonadati</taxon>
        <taxon>Bacteroidota</taxon>
        <taxon>Cytophagia</taxon>
        <taxon>Cytophagales</taxon>
        <taxon>Cytophagaceae</taxon>
        <taxon>Spirosoma</taxon>
    </lineage>
</organism>
<keyword evidence="2" id="KW-1277">Toxin-antitoxin system</keyword>
<evidence type="ECO:0000256" key="8">
    <source>
        <dbReference type="ARBA" id="ARBA00022842"/>
    </source>
</evidence>
<keyword evidence="6" id="KW-0547">Nucleotide-binding</keyword>
<proteinExistence type="inferred from homology"/>
<comment type="caution">
    <text evidence="11">The sequence shown here is derived from an EMBL/GenBank/DDBJ whole genome shotgun (WGS) entry which is preliminary data.</text>
</comment>
<dbReference type="AlphaFoldDB" id="A0A4Q2UEW4"/>
<evidence type="ECO:0000256" key="3">
    <source>
        <dbReference type="ARBA" id="ARBA00022679"/>
    </source>
</evidence>
<evidence type="ECO:0000256" key="9">
    <source>
        <dbReference type="ARBA" id="ARBA00038276"/>
    </source>
</evidence>
<reference evidence="11 12" key="1">
    <citation type="submission" date="2019-01" db="EMBL/GenBank/DDBJ databases">
        <title>Spirosoma flava sp. nov., a propanil-degrading bacterium isolated from herbicide-contaminated soil.</title>
        <authorList>
            <person name="Zhang L."/>
            <person name="Jiang J.-D."/>
        </authorList>
    </citation>
    <scope>NUCLEOTIDE SEQUENCE [LARGE SCALE GENOMIC DNA]</scope>
    <source>
        <strain evidence="11 12">TY50</strain>
    </source>
</reference>
<dbReference type="InterPro" id="IPR052038">
    <property type="entry name" value="Type-VII_TA_antitoxin"/>
</dbReference>
<sequence>MQTAVTNKQQVFERVHSHRSAIELFGAARLGLFGSFVRDEQTPDSDVDFVVEFQEGKKTFRNFMNMADYLEKVLNRKVDLLTWEGMASFVKREVEKEIEYVPFNA</sequence>
<keyword evidence="8" id="KW-0460">Magnesium</keyword>
<dbReference type="SUPFAM" id="SSF81301">
    <property type="entry name" value="Nucleotidyltransferase"/>
    <property type="match status" value="1"/>
</dbReference>
<evidence type="ECO:0000313" key="12">
    <source>
        <dbReference type="Proteomes" id="UP000290407"/>
    </source>
</evidence>
<keyword evidence="12" id="KW-1185">Reference proteome</keyword>
<dbReference type="PANTHER" id="PTHR33571">
    <property type="entry name" value="SSL8005 PROTEIN"/>
    <property type="match status" value="1"/>
</dbReference>
<evidence type="ECO:0000256" key="5">
    <source>
        <dbReference type="ARBA" id="ARBA00022723"/>
    </source>
</evidence>
<dbReference type="InterPro" id="IPR043519">
    <property type="entry name" value="NT_sf"/>
</dbReference>